<evidence type="ECO:0000256" key="1">
    <source>
        <dbReference type="SAM" id="SignalP"/>
    </source>
</evidence>
<feature type="chain" id="PRO_5035683027" evidence="1">
    <location>
        <begin position="20"/>
        <end position="219"/>
    </location>
</feature>
<protein>
    <submittedName>
        <fullName evidence="2">Uncharacterized protein</fullName>
    </submittedName>
</protein>
<reference evidence="2" key="1">
    <citation type="submission" date="2021-02" db="EMBL/GenBank/DDBJ databases">
        <authorList>
            <person name="Nowell W R."/>
        </authorList>
    </citation>
    <scope>NUCLEOTIDE SEQUENCE</scope>
</reference>
<organism evidence="2 4">
    <name type="scientific">Adineta steineri</name>
    <dbReference type="NCBI Taxonomy" id="433720"/>
    <lineage>
        <taxon>Eukaryota</taxon>
        <taxon>Metazoa</taxon>
        <taxon>Spiralia</taxon>
        <taxon>Gnathifera</taxon>
        <taxon>Rotifera</taxon>
        <taxon>Eurotatoria</taxon>
        <taxon>Bdelloidea</taxon>
        <taxon>Adinetida</taxon>
        <taxon>Adinetidae</taxon>
        <taxon>Adineta</taxon>
    </lineage>
</organism>
<accession>A0A813UGJ7</accession>
<evidence type="ECO:0000313" key="4">
    <source>
        <dbReference type="Proteomes" id="UP000663891"/>
    </source>
</evidence>
<proteinExistence type="predicted"/>
<dbReference type="Proteomes" id="UP000663881">
    <property type="component" value="Unassembled WGS sequence"/>
</dbReference>
<dbReference type="EMBL" id="CAJNON010000032">
    <property type="protein sequence ID" value="CAF0829041.1"/>
    <property type="molecule type" value="Genomic_DNA"/>
</dbReference>
<dbReference type="AlphaFoldDB" id="A0A813UGJ7"/>
<gene>
    <name evidence="3" type="ORF">OKA104_LOCUS26980</name>
    <name evidence="2" type="ORF">VCS650_LOCUS5499</name>
</gene>
<dbReference type="Proteomes" id="UP000663891">
    <property type="component" value="Unassembled WGS sequence"/>
</dbReference>
<name>A0A813UGJ7_9BILA</name>
<comment type="caution">
    <text evidence="2">The sequence shown here is derived from an EMBL/GenBank/DDBJ whole genome shotgun (WGS) entry which is preliminary data.</text>
</comment>
<sequence length="219" mass="25506">MHRILIVLSYVVFISYINGASFKSRTSIHRDAIEFANLAETFWASKPAEFNKIESFIHCKVLETCCEEKQRKEAIPLVISELPDDKNRFLEIVGSCINSTEQNGGDKWCRTYSQEIISPRVLWSNFQVRYFLQLMMEFLIKLGEIGAGREKVCDDEEMYAIRCLSNKKLIQRCVSKGLRDLMKRFDRKPYKNLVMETKQALSNINQKWSEISIKNGKTN</sequence>
<evidence type="ECO:0000313" key="3">
    <source>
        <dbReference type="EMBL" id="CAF3951414.1"/>
    </source>
</evidence>
<keyword evidence="1" id="KW-0732">Signal</keyword>
<evidence type="ECO:0000313" key="2">
    <source>
        <dbReference type="EMBL" id="CAF0829041.1"/>
    </source>
</evidence>
<dbReference type="EMBL" id="CAJOAY010002425">
    <property type="protein sequence ID" value="CAF3951414.1"/>
    <property type="molecule type" value="Genomic_DNA"/>
</dbReference>
<feature type="signal peptide" evidence="1">
    <location>
        <begin position="1"/>
        <end position="19"/>
    </location>
</feature>
<dbReference type="OrthoDB" id="10276296at2759"/>